<dbReference type="Proteomes" id="UP001330749">
    <property type="component" value="Unassembled WGS sequence"/>
</dbReference>
<evidence type="ECO:0000259" key="2">
    <source>
        <dbReference type="Pfam" id="PF02517"/>
    </source>
</evidence>
<feature type="domain" description="CAAX prenyl protease 2/Lysostaphin resistance protein A-like" evidence="2">
    <location>
        <begin position="128"/>
        <end position="216"/>
    </location>
</feature>
<keyword evidence="1" id="KW-0812">Transmembrane</keyword>
<keyword evidence="1" id="KW-1133">Transmembrane helix</keyword>
<organism evidence="3 4">
    <name type="scientific">Bacillus xiapuensis</name>
    <dbReference type="NCBI Taxonomy" id="2014075"/>
    <lineage>
        <taxon>Bacteria</taxon>
        <taxon>Bacillati</taxon>
        <taxon>Bacillota</taxon>
        <taxon>Bacilli</taxon>
        <taxon>Bacillales</taxon>
        <taxon>Bacillaceae</taxon>
        <taxon>Bacillus</taxon>
    </lineage>
</organism>
<protein>
    <submittedName>
        <fullName evidence="3">Type II CAAX endopeptidase family protein</fullName>
    </submittedName>
</protein>
<keyword evidence="1" id="KW-0472">Membrane</keyword>
<dbReference type="RefSeq" id="WP_327966540.1">
    <property type="nucleotide sequence ID" value="NZ_JARMQG010000037.1"/>
</dbReference>
<comment type="caution">
    <text evidence="3">The sequence shown here is derived from an EMBL/GenBank/DDBJ whole genome shotgun (WGS) entry which is preliminary data.</text>
</comment>
<feature type="transmembrane region" description="Helical" evidence="1">
    <location>
        <begin position="6"/>
        <end position="26"/>
    </location>
</feature>
<dbReference type="InterPro" id="IPR052710">
    <property type="entry name" value="CAAX_protease"/>
</dbReference>
<feature type="transmembrane region" description="Helical" evidence="1">
    <location>
        <begin position="147"/>
        <end position="178"/>
    </location>
</feature>
<feature type="transmembrane region" description="Helical" evidence="1">
    <location>
        <begin position="38"/>
        <end position="59"/>
    </location>
</feature>
<evidence type="ECO:0000313" key="3">
    <source>
        <dbReference type="EMBL" id="MED3561645.1"/>
    </source>
</evidence>
<sequence length="234" mass="26959">MIFGTLIIGFLILIYPFLDIKFTKPLKEKKDSYHRMKYFKFVIYSEWIVTSIILLYVLFNKAATFKDIGLSLPNEIQDKFIGMIIGFCVGLLFLVFILMRLPFYKKRLDRQVEEIDYLLPTNSVERKWSVFVAITAGICEEIIYRGFVIYFISSLPFSISIMPTLVISSIIFGFGHIYQGWKGFVLTTLIGFVLARAYSITGSLLFPIILHIIIDLRSFLSSKKIPKGNDVDVT</sequence>
<keyword evidence="4" id="KW-1185">Reference proteome</keyword>
<feature type="transmembrane region" description="Helical" evidence="1">
    <location>
        <begin position="184"/>
        <end position="214"/>
    </location>
</feature>
<name>A0ABU6N608_9BACI</name>
<dbReference type="EMBL" id="JARMQG010000037">
    <property type="protein sequence ID" value="MED3561645.1"/>
    <property type="molecule type" value="Genomic_DNA"/>
</dbReference>
<gene>
    <name evidence="3" type="ORF">P4447_03670</name>
</gene>
<accession>A0ABU6N608</accession>
<evidence type="ECO:0000313" key="4">
    <source>
        <dbReference type="Proteomes" id="UP001330749"/>
    </source>
</evidence>
<dbReference type="Pfam" id="PF02517">
    <property type="entry name" value="Rce1-like"/>
    <property type="match status" value="1"/>
</dbReference>
<evidence type="ECO:0000256" key="1">
    <source>
        <dbReference type="SAM" id="Phobius"/>
    </source>
</evidence>
<proteinExistence type="predicted"/>
<dbReference type="PANTHER" id="PTHR36435:SF1">
    <property type="entry name" value="CAAX AMINO TERMINAL PROTEASE FAMILY PROTEIN"/>
    <property type="match status" value="1"/>
</dbReference>
<dbReference type="InterPro" id="IPR003675">
    <property type="entry name" value="Rce1/LyrA-like_dom"/>
</dbReference>
<dbReference type="PANTHER" id="PTHR36435">
    <property type="entry name" value="SLR1288 PROTEIN"/>
    <property type="match status" value="1"/>
</dbReference>
<reference evidence="3 4" key="1">
    <citation type="submission" date="2023-03" db="EMBL/GenBank/DDBJ databases">
        <title>Bacillus Genome Sequencing.</title>
        <authorList>
            <person name="Dunlap C."/>
        </authorList>
    </citation>
    <scope>NUCLEOTIDE SEQUENCE [LARGE SCALE GENOMIC DNA]</scope>
    <source>
        <strain evidence="3 4">B-14544</strain>
    </source>
</reference>
<feature type="transmembrane region" description="Helical" evidence="1">
    <location>
        <begin position="79"/>
        <end position="101"/>
    </location>
</feature>